<keyword evidence="3" id="KW-0851">Voltage-gated channel</keyword>
<keyword evidence="2" id="KW-0631">Potassium channel</keyword>
<evidence type="ECO:0000313" key="8">
    <source>
        <dbReference type="Proteomes" id="UP000245207"/>
    </source>
</evidence>
<sequence length="152" mass="16923">MWEAILWEDMNSEGNVPMWEAILGGHEPVVKILKDNGADLLLANVAGENKLDLLKQIVKYGGDVTLPKSNGSTALQVAVCEDDHGWTPRDLAEQQEGHHDIRDLFLSVKENDDYSQLTKTSSLMPFQCAESGRVLFLGGSKSDTVYKTRYTR</sequence>
<keyword evidence="1" id="KW-0633">Potassium transport</keyword>
<organism evidence="7 8">
    <name type="scientific">Artemisia annua</name>
    <name type="common">Sweet wormwood</name>
    <dbReference type="NCBI Taxonomy" id="35608"/>
    <lineage>
        <taxon>Eukaryota</taxon>
        <taxon>Viridiplantae</taxon>
        <taxon>Streptophyta</taxon>
        <taxon>Embryophyta</taxon>
        <taxon>Tracheophyta</taxon>
        <taxon>Spermatophyta</taxon>
        <taxon>Magnoliopsida</taxon>
        <taxon>eudicotyledons</taxon>
        <taxon>Gunneridae</taxon>
        <taxon>Pentapetalae</taxon>
        <taxon>asterids</taxon>
        <taxon>campanulids</taxon>
        <taxon>Asterales</taxon>
        <taxon>Asteraceae</taxon>
        <taxon>Asteroideae</taxon>
        <taxon>Anthemideae</taxon>
        <taxon>Artemisiinae</taxon>
        <taxon>Artemisia</taxon>
    </lineage>
</organism>
<keyword evidence="5" id="KW-0407">Ion channel</keyword>
<accession>A0A2U1KTW1</accession>
<evidence type="ECO:0000256" key="2">
    <source>
        <dbReference type="ARBA" id="ARBA00022826"/>
    </source>
</evidence>
<keyword evidence="3" id="KW-0813">Transport</keyword>
<protein>
    <submittedName>
        <fullName evidence="7">Ankyrin repeat-containing protein</fullName>
    </submittedName>
</protein>
<dbReference type="Proteomes" id="UP000245207">
    <property type="component" value="Unassembled WGS sequence"/>
</dbReference>
<dbReference type="GO" id="GO:0034702">
    <property type="term" value="C:monoatomic ion channel complex"/>
    <property type="evidence" value="ECO:0007669"/>
    <property type="project" value="UniProtKB-KW"/>
</dbReference>
<dbReference type="SUPFAM" id="SSF48403">
    <property type="entry name" value="Ankyrin repeat"/>
    <property type="match status" value="1"/>
</dbReference>
<dbReference type="InterPro" id="IPR002110">
    <property type="entry name" value="Ankyrin_rpt"/>
</dbReference>
<dbReference type="GO" id="GO:0005249">
    <property type="term" value="F:voltage-gated potassium channel activity"/>
    <property type="evidence" value="ECO:0007669"/>
    <property type="project" value="InterPro"/>
</dbReference>
<dbReference type="InterPro" id="IPR045319">
    <property type="entry name" value="KAT/AKT"/>
</dbReference>
<keyword evidence="3" id="KW-0406">Ion transport</keyword>
<gene>
    <name evidence="7" type="ORF">CTI12_AA565050</name>
</gene>
<evidence type="ECO:0000256" key="4">
    <source>
        <dbReference type="ARBA" id="ARBA00022958"/>
    </source>
</evidence>
<dbReference type="PROSITE" id="PS50088">
    <property type="entry name" value="ANK_REPEAT"/>
    <property type="match status" value="1"/>
</dbReference>
<evidence type="ECO:0000256" key="5">
    <source>
        <dbReference type="ARBA" id="ARBA00023303"/>
    </source>
</evidence>
<dbReference type="AlphaFoldDB" id="A0A2U1KTW1"/>
<reference evidence="7 8" key="1">
    <citation type="journal article" date="2018" name="Mol. Plant">
        <title>The genome of Artemisia annua provides insight into the evolution of Asteraceae family and artemisinin biosynthesis.</title>
        <authorList>
            <person name="Shen Q."/>
            <person name="Zhang L."/>
            <person name="Liao Z."/>
            <person name="Wang S."/>
            <person name="Yan T."/>
            <person name="Shi P."/>
            <person name="Liu M."/>
            <person name="Fu X."/>
            <person name="Pan Q."/>
            <person name="Wang Y."/>
            <person name="Lv Z."/>
            <person name="Lu X."/>
            <person name="Zhang F."/>
            <person name="Jiang W."/>
            <person name="Ma Y."/>
            <person name="Chen M."/>
            <person name="Hao X."/>
            <person name="Li L."/>
            <person name="Tang Y."/>
            <person name="Lv G."/>
            <person name="Zhou Y."/>
            <person name="Sun X."/>
            <person name="Brodelius P.E."/>
            <person name="Rose J.K.C."/>
            <person name="Tang K."/>
        </authorList>
    </citation>
    <scope>NUCLEOTIDE SEQUENCE [LARGE SCALE GENOMIC DNA]</scope>
    <source>
        <strain evidence="8">cv. Huhao1</strain>
        <tissue evidence="7">Leaf</tissue>
    </source>
</reference>
<dbReference type="Gene3D" id="1.25.40.20">
    <property type="entry name" value="Ankyrin repeat-containing domain"/>
    <property type="match status" value="1"/>
</dbReference>
<dbReference type="PANTHER" id="PTHR45743:SF2">
    <property type="entry name" value="POTASSIUM CHANNEL AKT1"/>
    <property type="match status" value="1"/>
</dbReference>
<keyword evidence="4" id="KW-0630">Potassium</keyword>
<feature type="repeat" description="ANK" evidence="6">
    <location>
        <begin position="13"/>
        <end position="45"/>
    </location>
</feature>
<evidence type="ECO:0000256" key="6">
    <source>
        <dbReference type="PROSITE-ProRule" id="PRU00023"/>
    </source>
</evidence>
<keyword evidence="6" id="KW-0040">ANK repeat</keyword>
<evidence type="ECO:0000313" key="7">
    <source>
        <dbReference type="EMBL" id="PWA40199.1"/>
    </source>
</evidence>
<evidence type="ECO:0000256" key="1">
    <source>
        <dbReference type="ARBA" id="ARBA00022538"/>
    </source>
</evidence>
<dbReference type="STRING" id="35608.A0A2U1KTW1"/>
<keyword evidence="8" id="KW-1185">Reference proteome</keyword>
<dbReference type="EMBL" id="PKPP01013982">
    <property type="protein sequence ID" value="PWA40199.1"/>
    <property type="molecule type" value="Genomic_DNA"/>
</dbReference>
<evidence type="ECO:0000256" key="3">
    <source>
        <dbReference type="ARBA" id="ARBA00022882"/>
    </source>
</evidence>
<proteinExistence type="predicted"/>
<dbReference type="PANTHER" id="PTHR45743">
    <property type="entry name" value="POTASSIUM CHANNEL AKT1"/>
    <property type="match status" value="1"/>
</dbReference>
<comment type="caution">
    <text evidence="7">The sequence shown here is derived from an EMBL/GenBank/DDBJ whole genome shotgun (WGS) entry which is preliminary data.</text>
</comment>
<name>A0A2U1KTW1_ARTAN</name>
<dbReference type="InterPro" id="IPR036770">
    <property type="entry name" value="Ankyrin_rpt-contain_sf"/>
</dbReference>
<dbReference type="OrthoDB" id="426293at2759"/>